<dbReference type="PANTHER" id="PTHR28208">
    <property type="entry name" value="PHOSPHATIDATE PHOSPHATASE APP1"/>
    <property type="match status" value="1"/>
</dbReference>
<dbReference type="Proteomes" id="UP000799771">
    <property type="component" value="Unassembled WGS sequence"/>
</dbReference>
<organism evidence="3 4">
    <name type="scientific">Dothidotthia symphoricarpi CBS 119687</name>
    <dbReference type="NCBI Taxonomy" id="1392245"/>
    <lineage>
        <taxon>Eukaryota</taxon>
        <taxon>Fungi</taxon>
        <taxon>Dikarya</taxon>
        <taxon>Ascomycota</taxon>
        <taxon>Pezizomycotina</taxon>
        <taxon>Dothideomycetes</taxon>
        <taxon>Pleosporomycetidae</taxon>
        <taxon>Pleosporales</taxon>
        <taxon>Dothidotthiaceae</taxon>
        <taxon>Dothidotthia</taxon>
    </lineage>
</organism>
<feature type="domain" description="Phosphatidate phosphatase APP1 catalytic" evidence="2">
    <location>
        <begin position="272"/>
        <end position="424"/>
    </location>
</feature>
<proteinExistence type="predicted"/>
<dbReference type="InterPro" id="IPR019236">
    <property type="entry name" value="APP1_cat"/>
</dbReference>
<reference evidence="3" key="1">
    <citation type="journal article" date="2020" name="Stud. Mycol.">
        <title>101 Dothideomycetes genomes: a test case for predicting lifestyles and emergence of pathogens.</title>
        <authorList>
            <person name="Haridas S."/>
            <person name="Albert R."/>
            <person name="Binder M."/>
            <person name="Bloem J."/>
            <person name="Labutti K."/>
            <person name="Salamov A."/>
            <person name="Andreopoulos B."/>
            <person name="Baker S."/>
            <person name="Barry K."/>
            <person name="Bills G."/>
            <person name="Bluhm B."/>
            <person name="Cannon C."/>
            <person name="Castanera R."/>
            <person name="Culley D."/>
            <person name="Daum C."/>
            <person name="Ezra D."/>
            <person name="Gonzalez J."/>
            <person name="Henrissat B."/>
            <person name="Kuo A."/>
            <person name="Liang C."/>
            <person name="Lipzen A."/>
            <person name="Lutzoni F."/>
            <person name="Magnuson J."/>
            <person name="Mondo S."/>
            <person name="Nolan M."/>
            <person name="Ohm R."/>
            <person name="Pangilinan J."/>
            <person name="Park H.-J."/>
            <person name="Ramirez L."/>
            <person name="Alfaro M."/>
            <person name="Sun H."/>
            <person name="Tritt A."/>
            <person name="Yoshinaga Y."/>
            <person name="Zwiers L.-H."/>
            <person name="Turgeon B."/>
            <person name="Goodwin S."/>
            <person name="Spatafora J."/>
            <person name="Crous P."/>
            <person name="Grigoriev I."/>
        </authorList>
    </citation>
    <scope>NUCLEOTIDE SEQUENCE</scope>
    <source>
        <strain evidence="3">CBS 119687</strain>
    </source>
</reference>
<evidence type="ECO:0000256" key="1">
    <source>
        <dbReference type="SAM" id="MobiDB-lite"/>
    </source>
</evidence>
<feature type="compositionally biased region" description="Polar residues" evidence="1">
    <location>
        <begin position="16"/>
        <end position="29"/>
    </location>
</feature>
<dbReference type="GO" id="GO:0008195">
    <property type="term" value="F:phosphatidate phosphatase activity"/>
    <property type="evidence" value="ECO:0007669"/>
    <property type="project" value="InterPro"/>
</dbReference>
<evidence type="ECO:0000259" key="2">
    <source>
        <dbReference type="Pfam" id="PF09949"/>
    </source>
</evidence>
<feature type="compositionally biased region" description="Low complexity" evidence="1">
    <location>
        <begin position="30"/>
        <end position="41"/>
    </location>
</feature>
<dbReference type="RefSeq" id="XP_033517839.1">
    <property type="nucleotide sequence ID" value="XM_033669306.1"/>
</dbReference>
<dbReference type="PANTHER" id="PTHR28208:SF1">
    <property type="entry name" value="FILAMENT ORGANIZATION PROTEIN APP1-LIKE, PUTATIVE (AFU_ORTHOLOGUE AFUA_1G06650)-RELATED"/>
    <property type="match status" value="1"/>
</dbReference>
<dbReference type="AlphaFoldDB" id="A0A6A5ZWN7"/>
<dbReference type="Pfam" id="PF09949">
    <property type="entry name" value="APP1_cat"/>
    <property type="match status" value="1"/>
</dbReference>
<dbReference type="GO" id="GO:0030479">
    <property type="term" value="C:actin cortical patch"/>
    <property type="evidence" value="ECO:0007669"/>
    <property type="project" value="TreeGrafter"/>
</dbReference>
<dbReference type="GeneID" id="54409738"/>
<name>A0A6A5ZWN7_9PLEO</name>
<keyword evidence="4" id="KW-1185">Reference proteome</keyword>
<dbReference type="EMBL" id="ML977527">
    <property type="protein sequence ID" value="KAF2123445.1"/>
    <property type="molecule type" value="Genomic_DNA"/>
</dbReference>
<evidence type="ECO:0000313" key="3">
    <source>
        <dbReference type="EMBL" id="KAF2123445.1"/>
    </source>
</evidence>
<sequence length="473" mass="52907">MQLNQCILVARHSHASARTDNSGQLPASTSPILLPSPRPRLVQNNPLLTSALPDNHPPAKPTATVKMGPPSATAMAGRAWQRSQESEQDYETRTAGHFPEFEADMPRLSHRFQFSLKDNLSSYLGRNNPFFSNVNPETDYVWLLDNTAYQNRIGRWNAEFVAAYFRKGSGKDLSEVVAWVSEKLGLADDCEERKTVARRLTPLLDSILPAHAVTIDLQGVNARLGPSGRDGISSDELSVPGSDYQDNQIVTSHAINADATSLTTVFAKPKGWAIISDIDDTIKKTLTPSPVGILQTTFADEPEVIQGMPELYKHMVTALSTPAWFYLSASPYNLYPFLHTFRSTYYPPGTMILRDASWMNLAGFLADLTQGTEAYKVDRIEKIHGWFPKRKFICIGDSTQSDPEAYGEAYRKFGKWIGAIYIRKVMGVEGMNEQMKNAPERFEKAFKGVPRELWHVFEDPKELYARVDALVQS</sequence>
<accession>A0A6A5ZWN7</accession>
<feature type="region of interest" description="Disordered" evidence="1">
    <location>
        <begin position="14"/>
        <end position="71"/>
    </location>
</feature>
<dbReference type="OrthoDB" id="414243at2759"/>
<evidence type="ECO:0000313" key="4">
    <source>
        <dbReference type="Proteomes" id="UP000799771"/>
    </source>
</evidence>
<dbReference type="InterPro" id="IPR052935">
    <property type="entry name" value="Mg2+_PAP"/>
</dbReference>
<gene>
    <name evidence="3" type="ORF">P153DRAFT_371642</name>
</gene>
<protein>
    <submittedName>
        <fullName evidence="3">Actin filament organization protein-like protein App1-like protein</fullName>
    </submittedName>
</protein>